<evidence type="ECO:0000259" key="1">
    <source>
        <dbReference type="Pfam" id="PF05003"/>
    </source>
</evidence>
<keyword evidence="3" id="KW-0675">Receptor</keyword>
<dbReference type="Pfam" id="PF11961">
    <property type="entry name" value="DUF3475"/>
    <property type="match status" value="1"/>
</dbReference>
<dbReference type="OrthoDB" id="673374at2759"/>
<dbReference type="Pfam" id="PF05003">
    <property type="entry name" value="DUF668"/>
    <property type="match status" value="1"/>
</dbReference>
<dbReference type="PANTHER" id="PTHR31371">
    <property type="entry name" value="BNAC09G50660D PROTEIN"/>
    <property type="match status" value="1"/>
</dbReference>
<name>A0A6A2WRT6_HIBSY</name>
<proteinExistence type="predicted"/>
<organism evidence="3 4">
    <name type="scientific">Hibiscus syriacus</name>
    <name type="common">Rose of Sharon</name>
    <dbReference type="NCBI Taxonomy" id="106335"/>
    <lineage>
        <taxon>Eukaryota</taxon>
        <taxon>Viridiplantae</taxon>
        <taxon>Streptophyta</taxon>
        <taxon>Embryophyta</taxon>
        <taxon>Tracheophyta</taxon>
        <taxon>Spermatophyta</taxon>
        <taxon>Magnoliopsida</taxon>
        <taxon>eudicotyledons</taxon>
        <taxon>Gunneridae</taxon>
        <taxon>Pentapetalae</taxon>
        <taxon>rosids</taxon>
        <taxon>malvids</taxon>
        <taxon>Malvales</taxon>
        <taxon>Malvaceae</taxon>
        <taxon>Malvoideae</taxon>
        <taxon>Hibiscus</taxon>
    </lineage>
</organism>
<evidence type="ECO:0000313" key="4">
    <source>
        <dbReference type="Proteomes" id="UP000436088"/>
    </source>
</evidence>
<accession>A0A6A2WRT6</accession>
<dbReference type="InterPro" id="IPR021864">
    <property type="entry name" value="DUF3475"/>
</dbReference>
<dbReference type="AlphaFoldDB" id="A0A6A2WRT6"/>
<dbReference type="Proteomes" id="UP000436088">
    <property type="component" value="Unassembled WGS sequence"/>
</dbReference>
<dbReference type="PANTHER" id="PTHR31371:SF13">
    <property type="entry name" value="OS05G0457600 PROTEIN"/>
    <property type="match status" value="1"/>
</dbReference>
<evidence type="ECO:0000259" key="2">
    <source>
        <dbReference type="Pfam" id="PF11961"/>
    </source>
</evidence>
<feature type="domain" description="DUF3475" evidence="2">
    <location>
        <begin position="22"/>
        <end position="77"/>
    </location>
</feature>
<keyword evidence="4" id="KW-1185">Reference proteome</keyword>
<feature type="domain" description="DUF668" evidence="1">
    <location>
        <begin position="300"/>
        <end position="389"/>
    </location>
</feature>
<dbReference type="EMBL" id="VEPZ02001692">
    <property type="protein sequence ID" value="KAE8663031.1"/>
    <property type="molecule type" value="Genomic_DNA"/>
</dbReference>
<sequence length="452" mass="51071">MASLIAGGDASSFSSKSTLQFLAFEAAKTMSRLVALYNSLSDDEFFKLRQGPVKSCGVAFLNSADESYLLELACKEKLEDLGQAVAVVSRLSKKCIDEELNRFEIAYQKVTQGVMEIGNFNFSSRNVGKNIKKMEKYVNTTSALYESLVALNELEASEKKMQKWKISKDYFNQNITFQRKQVVHFKKVSLWSQRFDTTVGLMARIVFAVYSRICTIFGPFVPSLPCFYIPRRKALNMKVYPEANYCLLVDKDKYMKQASKSGPLMKASKTKPRSAEVNALGFQIPVIRNKRLIQSAPAGTVGAAGLAFRYANLIIMAESCFHTATSIGEEVRENMFEMLPISLKRALRRKLKGKWGEESDGGQGLAQGWKEALEEIIGWLAPMAHDTLRWLQERDSEQQKLNAKPTVLLLQTLHFSDLEKTEAAIVEVLVGLSYIYMHENRRERLADGCFWL</sequence>
<evidence type="ECO:0000313" key="3">
    <source>
        <dbReference type="EMBL" id="KAE8663031.1"/>
    </source>
</evidence>
<comment type="caution">
    <text evidence="3">The sequence shown here is derived from an EMBL/GenBank/DDBJ whole genome shotgun (WGS) entry which is preliminary data.</text>
</comment>
<reference evidence="3" key="1">
    <citation type="submission" date="2019-09" db="EMBL/GenBank/DDBJ databases">
        <title>Draft genome information of white flower Hibiscus syriacus.</title>
        <authorList>
            <person name="Kim Y.-M."/>
        </authorList>
    </citation>
    <scope>NUCLEOTIDE SEQUENCE [LARGE SCALE GENOMIC DNA]</scope>
    <source>
        <strain evidence="3">YM2019G1</strain>
    </source>
</reference>
<dbReference type="GO" id="GO:0045927">
    <property type="term" value="P:positive regulation of growth"/>
    <property type="evidence" value="ECO:0007669"/>
    <property type="project" value="InterPro"/>
</dbReference>
<dbReference type="InterPro" id="IPR007700">
    <property type="entry name" value="DUF668"/>
</dbReference>
<gene>
    <name evidence="3" type="ORF">F3Y22_tig00113123pilonHSYRG00113</name>
</gene>
<protein>
    <submittedName>
        <fullName evidence="3">EF-TU receptor</fullName>
    </submittedName>
</protein>